<keyword evidence="1" id="KW-0472">Membrane</keyword>
<comment type="caution">
    <text evidence="2">The sequence shown here is derived from an EMBL/GenBank/DDBJ whole genome shotgun (WGS) entry which is preliminary data.</text>
</comment>
<dbReference type="EMBL" id="BAAABZ010000027">
    <property type="protein sequence ID" value="GAA0533035.1"/>
    <property type="molecule type" value="Genomic_DNA"/>
</dbReference>
<reference evidence="2 3" key="1">
    <citation type="journal article" date="2019" name="Int. J. Syst. Evol. Microbiol.">
        <title>The Global Catalogue of Microorganisms (GCM) 10K type strain sequencing project: providing services to taxonomists for standard genome sequencing and annotation.</title>
        <authorList>
            <consortium name="The Broad Institute Genomics Platform"/>
            <consortium name="The Broad Institute Genome Sequencing Center for Infectious Disease"/>
            <person name="Wu L."/>
            <person name="Ma J."/>
        </authorList>
    </citation>
    <scope>NUCLEOTIDE SEQUENCE [LARGE SCALE GENOMIC DNA]</scope>
    <source>
        <strain evidence="2 3">JCM 5052</strain>
    </source>
</reference>
<keyword evidence="1" id="KW-0812">Transmembrane</keyword>
<keyword evidence="3" id="KW-1185">Reference proteome</keyword>
<protein>
    <submittedName>
        <fullName evidence="2">Uncharacterized protein</fullName>
    </submittedName>
</protein>
<evidence type="ECO:0000313" key="3">
    <source>
        <dbReference type="Proteomes" id="UP001501576"/>
    </source>
</evidence>
<feature type="transmembrane region" description="Helical" evidence="1">
    <location>
        <begin position="12"/>
        <end position="31"/>
    </location>
</feature>
<dbReference type="SUPFAM" id="SSF82866">
    <property type="entry name" value="Multidrug efflux transporter AcrB transmembrane domain"/>
    <property type="match status" value="1"/>
</dbReference>
<keyword evidence="1" id="KW-1133">Transmembrane helix</keyword>
<proteinExistence type="predicted"/>
<gene>
    <name evidence="2" type="ORF">GCM10010390_39000</name>
</gene>
<organism evidence="2 3">
    <name type="scientific">Streptomyces mordarskii</name>
    <dbReference type="NCBI Taxonomy" id="1226758"/>
    <lineage>
        <taxon>Bacteria</taxon>
        <taxon>Bacillati</taxon>
        <taxon>Actinomycetota</taxon>
        <taxon>Actinomycetes</taxon>
        <taxon>Kitasatosporales</taxon>
        <taxon>Streptomycetaceae</taxon>
        <taxon>Streptomyces</taxon>
    </lineage>
</organism>
<dbReference type="Proteomes" id="UP001501576">
    <property type="component" value="Unassembled WGS sequence"/>
</dbReference>
<name>A0ABN1D3A7_9ACTN</name>
<accession>A0ABN1D3A7</accession>
<sequence length="61" mass="6382">MFPQVSDRLASSLIPFALVVVGLSLLLLLLVFRSVIVPLKASLGFLLSVAATLGAVVAVFQ</sequence>
<evidence type="ECO:0000256" key="1">
    <source>
        <dbReference type="SAM" id="Phobius"/>
    </source>
</evidence>
<feature type="transmembrane region" description="Helical" evidence="1">
    <location>
        <begin position="43"/>
        <end position="60"/>
    </location>
</feature>
<evidence type="ECO:0000313" key="2">
    <source>
        <dbReference type="EMBL" id="GAA0533035.1"/>
    </source>
</evidence>